<proteinExistence type="predicted"/>
<keyword evidence="2" id="KW-1185">Reference proteome</keyword>
<comment type="caution">
    <text evidence="1">The sequence shown here is derived from an EMBL/GenBank/DDBJ whole genome shotgun (WGS) entry which is preliminary data.</text>
</comment>
<evidence type="ECO:0000313" key="2">
    <source>
        <dbReference type="Proteomes" id="UP000814128"/>
    </source>
</evidence>
<gene>
    <name evidence="1" type="ORF">K488DRAFT_74185</name>
</gene>
<accession>A0ACB8Q852</accession>
<protein>
    <submittedName>
        <fullName evidence="1">Uncharacterized protein</fullName>
    </submittedName>
</protein>
<name>A0ACB8Q852_9AGAM</name>
<dbReference type="Proteomes" id="UP000814128">
    <property type="component" value="Unassembled WGS sequence"/>
</dbReference>
<organism evidence="1 2">
    <name type="scientific">Vararia minispora EC-137</name>
    <dbReference type="NCBI Taxonomy" id="1314806"/>
    <lineage>
        <taxon>Eukaryota</taxon>
        <taxon>Fungi</taxon>
        <taxon>Dikarya</taxon>
        <taxon>Basidiomycota</taxon>
        <taxon>Agaricomycotina</taxon>
        <taxon>Agaricomycetes</taxon>
        <taxon>Russulales</taxon>
        <taxon>Lachnocladiaceae</taxon>
        <taxon>Vararia</taxon>
    </lineage>
</organism>
<evidence type="ECO:0000313" key="1">
    <source>
        <dbReference type="EMBL" id="KAI0027908.1"/>
    </source>
</evidence>
<sequence length="148" mass="16414">MSQFESNAKKTCARPADVDEGLPAKRRQPSCSPPSHRGSFKFPSNCFSNCLTGRLDIKLDNKRKRTPSSPLVTAFFLWPSYYPGRPGVVKLISTLSRRGVLADVRRCRSNQIPDLFKRALGSRRSSGSGTRRGGPGRMTARRSQTSNL</sequence>
<reference evidence="1" key="1">
    <citation type="submission" date="2021-02" db="EMBL/GenBank/DDBJ databases">
        <authorList>
            <consortium name="DOE Joint Genome Institute"/>
            <person name="Ahrendt S."/>
            <person name="Looney B.P."/>
            <person name="Miyauchi S."/>
            <person name="Morin E."/>
            <person name="Drula E."/>
            <person name="Courty P.E."/>
            <person name="Chicoki N."/>
            <person name="Fauchery L."/>
            <person name="Kohler A."/>
            <person name="Kuo A."/>
            <person name="Labutti K."/>
            <person name="Pangilinan J."/>
            <person name="Lipzen A."/>
            <person name="Riley R."/>
            <person name="Andreopoulos W."/>
            <person name="He G."/>
            <person name="Johnson J."/>
            <person name="Barry K.W."/>
            <person name="Grigoriev I.V."/>
            <person name="Nagy L."/>
            <person name="Hibbett D."/>
            <person name="Henrissat B."/>
            <person name="Matheny P.B."/>
            <person name="Labbe J."/>
            <person name="Martin F."/>
        </authorList>
    </citation>
    <scope>NUCLEOTIDE SEQUENCE</scope>
    <source>
        <strain evidence="1">EC-137</strain>
    </source>
</reference>
<reference evidence="1" key="2">
    <citation type="journal article" date="2022" name="New Phytol.">
        <title>Evolutionary transition to the ectomycorrhizal habit in the genomes of a hyperdiverse lineage of mushroom-forming fungi.</title>
        <authorList>
            <person name="Looney B."/>
            <person name="Miyauchi S."/>
            <person name="Morin E."/>
            <person name="Drula E."/>
            <person name="Courty P.E."/>
            <person name="Kohler A."/>
            <person name="Kuo A."/>
            <person name="LaButti K."/>
            <person name="Pangilinan J."/>
            <person name="Lipzen A."/>
            <person name="Riley R."/>
            <person name="Andreopoulos W."/>
            <person name="He G."/>
            <person name="Johnson J."/>
            <person name="Nolan M."/>
            <person name="Tritt A."/>
            <person name="Barry K.W."/>
            <person name="Grigoriev I.V."/>
            <person name="Nagy L.G."/>
            <person name="Hibbett D."/>
            <person name="Henrissat B."/>
            <person name="Matheny P.B."/>
            <person name="Labbe J."/>
            <person name="Martin F.M."/>
        </authorList>
    </citation>
    <scope>NUCLEOTIDE SEQUENCE</scope>
    <source>
        <strain evidence="1">EC-137</strain>
    </source>
</reference>
<dbReference type="EMBL" id="MU273821">
    <property type="protein sequence ID" value="KAI0027908.1"/>
    <property type="molecule type" value="Genomic_DNA"/>
</dbReference>